<dbReference type="Pfam" id="PF00005">
    <property type="entry name" value="ABC_tran"/>
    <property type="match status" value="1"/>
</dbReference>
<evidence type="ECO:0000256" key="1">
    <source>
        <dbReference type="ARBA" id="ARBA00004651"/>
    </source>
</evidence>
<dbReference type="SUPFAM" id="SSF52540">
    <property type="entry name" value="P-loop containing nucleoside triphosphate hydrolases"/>
    <property type="match status" value="1"/>
</dbReference>
<dbReference type="SUPFAM" id="SSF90123">
    <property type="entry name" value="ABC transporter transmembrane region"/>
    <property type="match status" value="1"/>
</dbReference>
<evidence type="ECO:0000259" key="10">
    <source>
        <dbReference type="PROSITE" id="PS50893"/>
    </source>
</evidence>
<dbReference type="GO" id="GO:0140359">
    <property type="term" value="F:ABC-type transporter activity"/>
    <property type="evidence" value="ECO:0007669"/>
    <property type="project" value="InterPro"/>
</dbReference>
<evidence type="ECO:0000256" key="6">
    <source>
        <dbReference type="ARBA" id="ARBA00022840"/>
    </source>
</evidence>
<dbReference type="GO" id="GO:0016887">
    <property type="term" value="F:ATP hydrolysis activity"/>
    <property type="evidence" value="ECO:0007669"/>
    <property type="project" value="InterPro"/>
</dbReference>
<name>A0A7Z0BSX9_9SPHN</name>
<dbReference type="EMBL" id="JACBZF010000002">
    <property type="protein sequence ID" value="NYH95391.1"/>
    <property type="molecule type" value="Genomic_DNA"/>
</dbReference>
<keyword evidence="8 9" id="KW-0472">Membrane</keyword>
<feature type="domain" description="ABC transporter" evidence="10">
    <location>
        <begin position="382"/>
        <end position="611"/>
    </location>
</feature>
<dbReference type="SMART" id="SM00382">
    <property type="entry name" value="AAA"/>
    <property type="match status" value="1"/>
</dbReference>
<evidence type="ECO:0000259" key="11">
    <source>
        <dbReference type="PROSITE" id="PS50929"/>
    </source>
</evidence>
<keyword evidence="5" id="KW-0547">Nucleotide-binding</keyword>
<evidence type="ECO:0000256" key="8">
    <source>
        <dbReference type="ARBA" id="ARBA00023136"/>
    </source>
</evidence>
<evidence type="ECO:0000256" key="3">
    <source>
        <dbReference type="ARBA" id="ARBA00022475"/>
    </source>
</evidence>
<dbReference type="GO" id="GO:0005524">
    <property type="term" value="F:ATP binding"/>
    <property type="evidence" value="ECO:0007669"/>
    <property type="project" value="UniProtKB-KW"/>
</dbReference>
<dbReference type="InterPro" id="IPR036640">
    <property type="entry name" value="ABC1_TM_sf"/>
</dbReference>
<keyword evidence="7 9" id="KW-1133">Transmembrane helix</keyword>
<evidence type="ECO:0000256" key="9">
    <source>
        <dbReference type="SAM" id="Phobius"/>
    </source>
</evidence>
<feature type="transmembrane region" description="Helical" evidence="9">
    <location>
        <begin position="298"/>
        <end position="328"/>
    </location>
</feature>
<dbReference type="InterPro" id="IPR003593">
    <property type="entry name" value="AAA+_ATPase"/>
</dbReference>
<feature type="transmembrane region" description="Helical" evidence="9">
    <location>
        <begin position="45"/>
        <end position="78"/>
    </location>
</feature>
<dbReference type="CDD" id="cd07346">
    <property type="entry name" value="ABC_6TM_exporters"/>
    <property type="match status" value="1"/>
</dbReference>
<feature type="domain" description="ABC transmembrane type-1" evidence="11">
    <location>
        <begin position="84"/>
        <end position="332"/>
    </location>
</feature>
<proteinExistence type="predicted"/>
<sequence>MTGCNGQAEEPDPQAVTLRQLIASGLLPLGPFAVRGPLHRIAARYAWALPATAVVGFLASLFETIGVGLLIPLVGLFLGDNAPIGMPAPLGSVADAATSMGPHARFLLLGGTILLLFLLKSALQIANAFMIEAVTGRVGHDIRNALAERLLGQEYAFFLRQDEARLVDTIARASWSAADSMRWFLQQLPAGVGIVVIVGFLAWIDWRLTAMAIAGGGLIFLLLRARAPQLRAASRLVRERNQQLGARMLTIIRGIRPITVFGQQRREATLFDEASETVRAVTLETGKLKATTGPVTELLIVVLFIALLAASFELGLAIATVTAFLVILTRAQPHARTIAEAHAGIAAVRGSVQEVAWLLEQDTPAHKEDGLPVPAGAAGKAIRFEGVTYAYPNASVALHDAGFAIKPGLATALIGRSGAGKSTVVAIVCGLLQPSSGRVMLGDTPLADVDAQAWRTRLAVAGQDLFLTAGTVRENIVYGTPDATEEDVLAAADAAGASEFIARLPEGYDTQVGPNGLNLSEGQKQRLGLARALIRQPDWLILDEATSAVDAMTEREIVDLLTERRFFRSAIVISHRRSTLAACEDGIVLAHGRVVEAGPLRDLAYFATMGDEA</sequence>
<gene>
    <name evidence="12" type="ORF">FHS75_001710</name>
</gene>
<dbReference type="Proteomes" id="UP000522081">
    <property type="component" value="Unassembled WGS sequence"/>
</dbReference>
<organism evidence="12 13">
    <name type="scientific">Novosphingobium marinum</name>
    <dbReference type="NCBI Taxonomy" id="1514948"/>
    <lineage>
        <taxon>Bacteria</taxon>
        <taxon>Pseudomonadati</taxon>
        <taxon>Pseudomonadota</taxon>
        <taxon>Alphaproteobacteria</taxon>
        <taxon>Sphingomonadales</taxon>
        <taxon>Sphingomonadaceae</taxon>
        <taxon>Novosphingobium</taxon>
    </lineage>
</organism>
<dbReference type="InterPro" id="IPR011527">
    <property type="entry name" value="ABC1_TM_dom"/>
</dbReference>
<evidence type="ECO:0000313" key="13">
    <source>
        <dbReference type="Proteomes" id="UP000522081"/>
    </source>
</evidence>
<feature type="transmembrane region" description="Helical" evidence="9">
    <location>
        <begin position="106"/>
        <end position="123"/>
    </location>
</feature>
<keyword evidence="4 9" id="KW-0812">Transmembrane</keyword>
<keyword evidence="6 12" id="KW-0067">ATP-binding</keyword>
<dbReference type="PANTHER" id="PTHR24221:SF590">
    <property type="entry name" value="COMPONENT LINKED WITH THE ASSEMBLY OF CYTOCHROME' TRANSPORT TRANSMEMBRANE ATP-BINDING PROTEIN ABC TRANSPORTER CYDD-RELATED"/>
    <property type="match status" value="1"/>
</dbReference>
<dbReference type="Pfam" id="PF00664">
    <property type="entry name" value="ABC_membrane"/>
    <property type="match status" value="1"/>
</dbReference>
<evidence type="ECO:0000313" key="12">
    <source>
        <dbReference type="EMBL" id="NYH95391.1"/>
    </source>
</evidence>
<evidence type="ECO:0000256" key="5">
    <source>
        <dbReference type="ARBA" id="ARBA00022741"/>
    </source>
</evidence>
<keyword evidence="3" id="KW-1003">Cell membrane</keyword>
<keyword evidence="13" id="KW-1185">Reference proteome</keyword>
<dbReference type="PANTHER" id="PTHR24221">
    <property type="entry name" value="ATP-BINDING CASSETTE SUB-FAMILY B"/>
    <property type="match status" value="1"/>
</dbReference>
<dbReference type="Gene3D" id="3.40.50.300">
    <property type="entry name" value="P-loop containing nucleotide triphosphate hydrolases"/>
    <property type="match status" value="1"/>
</dbReference>
<evidence type="ECO:0000256" key="7">
    <source>
        <dbReference type="ARBA" id="ARBA00022989"/>
    </source>
</evidence>
<dbReference type="PROSITE" id="PS50929">
    <property type="entry name" value="ABC_TM1F"/>
    <property type="match status" value="1"/>
</dbReference>
<dbReference type="FunFam" id="3.40.50.300:FF:000299">
    <property type="entry name" value="ABC transporter ATP-binding protein/permease"/>
    <property type="match status" value="1"/>
</dbReference>
<evidence type="ECO:0000256" key="2">
    <source>
        <dbReference type="ARBA" id="ARBA00022448"/>
    </source>
</evidence>
<feature type="transmembrane region" description="Helical" evidence="9">
    <location>
        <begin position="208"/>
        <end position="225"/>
    </location>
</feature>
<comment type="subcellular location">
    <subcellularLocation>
        <location evidence="1">Cell membrane</location>
        <topology evidence="1">Multi-pass membrane protein</topology>
    </subcellularLocation>
</comment>
<feature type="transmembrane region" description="Helical" evidence="9">
    <location>
        <begin position="183"/>
        <end position="202"/>
    </location>
</feature>
<dbReference type="Gene3D" id="1.20.1560.10">
    <property type="entry name" value="ABC transporter type 1, transmembrane domain"/>
    <property type="match status" value="1"/>
</dbReference>
<dbReference type="InterPro" id="IPR027417">
    <property type="entry name" value="P-loop_NTPase"/>
</dbReference>
<reference evidence="12 13" key="1">
    <citation type="submission" date="2020-07" db="EMBL/GenBank/DDBJ databases">
        <title>Genomic Encyclopedia of Type Strains, Phase IV (KMG-IV): sequencing the most valuable type-strain genomes for metagenomic binning, comparative biology and taxonomic classification.</title>
        <authorList>
            <person name="Goeker M."/>
        </authorList>
    </citation>
    <scope>NUCLEOTIDE SEQUENCE [LARGE SCALE GENOMIC DNA]</scope>
    <source>
        <strain evidence="12 13">DSM 29043</strain>
    </source>
</reference>
<keyword evidence="12" id="KW-0378">Hydrolase</keyword>
<dbReference type="GO" id="GO:0005886">
    <property type="term" value="C:plasma membrane"/>
    <property type="evidence" value="ECO:0007669"/>
    <property type="project" value="UniProtKB-SubCell"/>
</dbReference>
<accession>A0A7Z0BSX9</accession>
<dbReference type="RefSeq" id="WP_179407246.1">
    <property type="nucleotide sequence ID" value="NZ_JACBZF010000002.1"/>
</dbReference>
<dbReference type="InterPro" id="IPR039421">
    <property type="entry name" value="Type_1_exporter"/>
</dbReference>
<dbReference type="PROSITE" id="PS50893">
    <property type="entry name" value="ABC_TRANSPORTER_2"/>
    <property type="match status" value="1"/>
</dbReference>
<dbReference type="EC" id="3.6.3.-" evidence="12"/>
<dbReference type="InterPro" id="IPR003439">
    <property type="entry name" value="ABC_transporter-like_ATP-bd"/>
</dbReference>
<protein>
    <submittedName>
        <fullName evidence="12">Subfamily B ATP-binding cassette protein MsbA</fullName>
        <ecNumber evidence="12">3.6.3.-</ecNumber>
    </submittedName>
</protein>
<comment type="caution">
    <text evidence="12">The sequence shown here is derived from an EMBL/GenBank/DDBJ whole genome shotgun (WGS) entry which is preliminary data.</text>
</comment>
<keyword evidence="2" id="KW-0813">Transport</keyword>
<evidence type="ECO:0000256" key="4">
    <source>
        <dbReference type="ARBA" id="ARBA00022692"/>
    </source>
</evidence>
<dbReference type="AlphaFoldDB" id="A0A7Z0BSX9"/>